<gene>
    <name evidence="1" type="ORF">PACLA_8A055295</name>
</gene>
<name>A0A7D9J4B7_PARCT</name>
<sequence length="175" mass="20010">MATVQNPTGYGPRRGLIFDGDENKYELWEVKFLGYMRLQKLYNIFIPSSSERELDEAKNADAFAELVQCLDDRSLTLVIREAKDNGRKALTVLREHYQGKGKPRIISLYTELPSLKAENEIITDYIIRAETAATALKAAEEVISDGLLIAMVLKGLPNAYKLKHFLRWLFNEKTR</sequence>
<dbReference type="Pfam" id="PF14223">
    <property type="entry name" value="Retrotran_gag_2"/>
    <property type="match status" value="1"/>
</dbReference>
<dbReference type="OrthoDB" id="10059408at2759"/>
<comment type="caution">
    <text evidence="1">The sequence shown here is derived from an EMBL/GenBank/DDBJ whole genome shotgun (WGS) entry which is preliminary data.</text>
</comment>
<reference evidence="1" key="1">
    <citation type="submission" date="2020-04" db="EMBL/GenBank/DDBJ databases">
        <authorList>
            <person name="Alioto T."/>
            <person name="Alioto T."/>
            <person name="Gomez Garrido J."/>
        </authorList>
    </citation>
    <scope>NUCLEOTIDE SEQUENCE</scope>
    <source>
        <strain evidence="1">A484AB</strain>
    </source>
</reference>
<protein>
    <submittedName>
        <fullName evidence="1">Uncharacterized protein</fullName>
    </submittedName>
</protein>
<dbReference type="EMBL" id="CACRXK020011512">
    <property type="protein sequence ID" value="CAB4021585.1"/>
    <property type="molecule type" value="Genomic_DNA"/>
</dbReference>
<organism evidence="1 2">
    <name type="scientific">Paramuricea clavata</name>
    <name type="common">Red gorgonian</name>
    <name type="synonym">Violescent sea-whip</name>
    <dbReference type="NCBI Taxonomy" id="317549"/>
    <lineage>
        <taxon>Eukaryota</taxon>
        <taxon>Metazoa</taxon>
        <taxon>Cnidaria</taxon>
        <taxon>Anthozoa</taxon>
        <taxon>Octocorallia</taxon>
        <taxon>Malacalcyonacea</taxon>
        <taxon>Plexauridae</taxon>
        <taxon>Paramuricea</taxon>
    </lineage>
</organism>
<dbReference type="AlphaFoldDB" id="A0A7D9J4B7"/>
<dbReference type="Proteomes" id="UP001152795">
    <property type="component" value="Unassembled WGS sequence"/>
</dbReference>
<proteinExistence type="predicted"/>
<evidence type="ECO:0000313" key="1">
    <source>
        <dbReference type="EMBL" id="CAB4021585.1"/>
    </source>
</evidence>
<evidence type="ECO:0000313" key="2">
    <source>
        <dbReference type="Proteomes" id="UP001152795"/>
    </source>
</evidence>
<keyword evidence="2" id="KW-1185">Reference proteome</keyword>
<accession>A0A7D9J4B7</accession>